<dbReference type="InterPro" id="IPR044898">
    <property type="entry name" value="CDI_dom_sf"/>
</dbReference>
<feature type="domain" description="Cyclin-dependent kinase inhibitor" evidence="7">
    <location>
        <begin position="50"/>
        <end position="89"/>
    </location>
</feature>
<dbReference type="GO" id="GO:0051726">
    <property type="term" value="P:regulation of cell cycle"/>
    <property type="evidence" value="ECO:0007669"/>
    <property type="project" value="InterPro"/>
</dbReference>
<dbReference type="GO" id="GO:0005634">
    <property type="term" value="C:nucleus"/>
    <property type="evidence" value="ECO:0007669"/>
    <property type="project" value="UniProtKB-SubCell"/>
</dbReference>
<keyword evidence="5" id="KW-0131">Cell cycle</keyword>
<dbReference type="OMA" id="IRYNNQR"/>
<protein>
    <recommendedName>
        <fullName evidence="7">Cyclin-dependent kinase inhibitor domain-containing protein</fullName>
    </recommendedName>
</protein>
<dbReference type="GO" id="GO:0004861">
    <property type="term" value="F:cyclin-dependent protein serine/threonine kinase inhibitor activity"/>
    <property type="evidence" value="ECO:0007669"/>
    <property type="project" value="InterPro"/>
</dbReference>
<comment type="similarity">
    <text evidence="2">Belongs to the CDI family.</text>
</comment>
<reference evidence="8 9" key="1">
    <citation type="journal article" date="2010" name="Science">
        <title>Genomic comparison of the ants Camponotus floridanus and Harpegnathos saltator.</title>
        <authorList>
            <person name="Bonasio R."/>
            <person name="Zhang G."/>
            <person name="Ye C."/>
            <person name="Mutti N.S."/>
            <person name="Fang X."/>
            <person name="Qin N."/>
            <person name="Donahue G."/>
            <person name="Yang P."/>
            <person name="Li Q."/>
            <person name="Li C."/>
            <person name="Zhang P."/>
            <person name="Huang Z."/>
            <person name="Berger S.L."/>
            <person name="Reinberg D."/>
            <person name="Wang J."/>
            <person name="Liebig J."/>
        </authorList>
    </citation>
    <scope>NUCLEOTIDE SEQUENCE [LARGE SCALE GENOMIC DNA]</scope>
    <source>
        <strain evidence="8 9">R22 G/1</strain>
    </source>
</reference>
<evidence type="ECO:0000256" key="1">
    <source>
        <dbReference type="ARBA" id="ARBA00004123"/>
    </source>
</evidence>
<dbReference type="EMBL" id="GL450828">
    <property type="protein sequence ID" value="EFN80325.1"/>
    <property type="molecule type" value="Genomic_DNA"/>
</dbReference>
<dbReference type="InterPro" id="IPR003175">
    <property type="entry name" value="CDI_dom"/>
</dbReference>
<dbReference type="Pfam" id="PF02234">
    <property type="entry name" value="CDI"/>
    <property type="match status" value="1"/>
</dbReference>
<evidence type="ECO:0000259" key="7">
    <source>
        <dbReference type="Pfam" id="PF02234"/>
    </source>
</evidence>
<dbReference type="InParanoid" id="E2BVE9"/>
<name>E2BVE9_HARSA</name>
<evidence type="ECO:0000256" key="5">
    <source>
        <dbReference type="ARBA" id="ARBA00023306"/>
    </source>
</evidence>
<feature type="compositionally biased region" description="Acidic residues" evidence="6">
    <location>
        <begin position="117"/>
        <end position="127"/>
    </location>
</feature>
<evidence type="ECO:0000313" key="8">
    <source>
        <dbReference type="EMBL" id="EFN80325.1"/>
    </source>
</evidence>
<feature type="compositionally biased region" description="Polar residues" evidence="6">
    <location>
        <begin position="31"/>
        <end position="51"/>
    </location>
</feature>
<organism evidence="9">
    <name type="scientific">Harpegnathos saltator</name>
    <name type="common">Jerdon's jumping ant</name>
    <dbReference type="NCBI Taxonomy" id="610380"/>
    <lineage>
        <taxon>Eukaryota</taxon>
        <taxon>Metazoa</taxon>
        <taxon>Ecdysozoa</taxon>
        <taxon>Arthropoda</taxon>
        <taxon>Hexapoda</taxon>
        <taxon>Insecta</taxon>
        <taxon>Pterygota</taxon>
        <taxon>Neoptera</taxon>
        <taxon>Endopterygota</taxon>
        <taxon>Hymenoptera</taxon>
        <taxon>Apocrita</taxon>
        <taxon>Aculeata</taxon>
        <taxon>Formicoidea</taxon>
        <taxon>Formicidae</taxon>
        <taxon>Ponerinae</taxon>
        <taxon>Ponerini</taxon>
        <taxon>Harpegnathos</taxon>
    </lineage>
</organism>
<dbReference type="Proteomes" id="UP000008237">
    <property type="component" value="Unassembled WGS sequence"/>
</dbReference>
<keyword evidence="3" id="KW-0649">Protein kinase inhibitor</keyword>
<feature type="region of interest" description="Disordered" evidence="6">
    <location>
        <begin position="15"/>
        <end position="60"/>
    </location>
</feature>
<accession>E2BVE9</accession>
<dbReference type="Gene3D" id="4.10.365.10">
    <property type="entry name" value="p27"/>
    <property type="match status" value="1"/>
</dbReference>
<evidence type="ECO:0000256" key="3">
    <source>
        <dbReference type="ARBA" id="ARBA00023013"/>
    </source>
</evidence>
<dbReference type="PANTHER" id="PTHR10265">
    <property type="entry name" value="CYCLIN-DEPENDENT KINASE INHIBITOR 1"/>
    <property type="match status" value="1"/>
</dbReference>
<gene>
    <name evidence="8" type="ORF">EAI_07044</name>
</gene>
<comment type="subcellular location">
    <subcellularLocation>
        <location evidence="1">Nucleus</location>
    </subcellularLocation>
</comment>
<feature type="region of interest" description="Disordered" evidence="6">
    <location>
        <begin position="100"/>
        <end position="127"/>
    </location>
</feature>
<evidence type="ECO:0000256" key="4">
    <source>
        <dbReference type="ARBA" id="ARBA00023242"/>
    </source>
</evidence>
<feature type="compositionally biased region" description="Basic and acidic residues" evidence="6">
    <location>
        <begin position="105"/>
        <end position="116"/>
    </location>
</feature>
<keyword evidence="4" id="KW-0539">Nucleus</keyword>
<evidence type="ECO:0000256" key="2">
    <source>
        <dbReference type="ARBA" id="ARBA00006726"/>
    </source>
</evidence>
<dbReference type="AlphaFoldDB" id="E2BVE9"/>
<dbReference type="OrthoDB" id="9940972at2759"/>
<evidence type="ECO:0000313" key="9">
    <source>
        <dbReference type="Proteomes" id="UP000008237"/>
    </source>
</evidence>
<proteinExistence type="inferred from homology"/>
<evidence type="ECO:0000256" key="6">
    <source>
        <dbReference type="SAM" id="MobiDB-lite"/>
    </source>
</evidence>
<keyword evidence="9" id="KW-1185">Reference proteome</keyword>
<sequence>MEERNVDQQEEVIRRNLRRRLFQDDEDDDSGQSTNSESGDGQTSNGENDNLANRLFEEARRNRENAKKRWNFDFENEVPLPGRYEWVRVDRDGNEISDFAQLKNGLRDSQEERPEGAAEEADAEEKE</sequence>
<dbReference type="PANTHER" id="PTHR10265:SF45">
    <property type="entry name" value="DACAPO"/>
    <property type="match status" value="1"/>
</dbReference>